<protein>
    <submittedName>
        <fullName evidence="6">Cysteine proteinase-like protein</fullName>
    </submittedName>
</protein>
<dbReference type="InterPro" id="IPR038765">
    <property type="entry name" value="Papain-like_cys_pep_sf"/>
</dbReference>
<dbReference type="InterPro" id="IPR000668">
    <property type="entry name" value="Peptidase_C1A_C"/>
</dbReference>
<organism evidence="6">
    <name type="scientific">Sorghum bicolor</name>
    <name type="common">Sorghum</name>
    <name type="synonym">Sorghum vulgare</name>
    <dbReference type="NCBI Taxonomy" id="4558"/>
    <lineage>
        <taxon>Eukaryota</taxon>
        <taxon>Viridiplantae</taxon>
        <taxon>Streptophyta</taxon>
        <taxon>Embryophyta</taxon>
        <taxon>Tracheophyta</taxon>
        <taxon>Spermatophyta</taxon>
        <taxon>Magnoliopsida</taxon>
        <taxon>Liliopsida</taxon>
        <taxon>Poales</taxon>
        <taxon>Poaceae</taxon>
        <taxon>PACMAD clade</taxon>
        <taxon>Panicoideae</taxon>
        <taxon>Andropogonodae</taxon>
        <taxon>Andropogoneae</taxon>
        <taxon>Sorghinae</taxon>
        <taxon>Sorghum</taxon>
    </lineage>
</organism>
<dbReference type="Gene3D" id="3.90.70.10">
    <property type="entry name" value="Cysteine proteinases"/>
    <property type="match status" value="1"/>
</dbReference>
<evidence type="ECO:0000313" key="6">
    <source>
        <dbReference type="EMBL" id="AAO16694.1"/>
    </source>
</evidence>
<name>Q84YE7_SORBI</name>
<dbReference type="PANTHER" id="PTHR12411">
    <property type="entry name" value="CYSTEINE PROTEASE FAMILY C1-RELATED"/>
    <property type="match status" value="1"/>
</dbReference>
<dbReference type="PROSITE" id="PS00640">
    <property type="entry name" value="THIOL_PROTEASE_ASN"/>
    <property type="match status" value="1"/>
</dbReference>
<feature type="chain" id="PRO_5018691225" evidence="3">
    <location>
        <begin position="34"/>
        <end position="358"/>
    </location>
</feature>
<proteinExistence type="inferred from homology"/>
<dbReference type="AlphaFoldDB" id="Q84YE7"/>
<evidence type="ECO:0000259" key="4">
    <source>
        <dbReference type="SMART" id="SM00645"/>
    </source>
</evidence>
<dbReference type="Pfam" id="PF08246">
    <property type="entry name" value="Inhibitor_I29"/>
    <property type="match status" value="1"/>
</dbReference>
<accession>Q84YE7</accession>
<dbReference type="GO" id="GO:0006508">
    <property type="term" value="P:proteolysis"/>
    <property type="evidence" value="ECO:0007669"/>
    <property type="project" value="InterPro"/>
</dbReference>
<dbReference type="KEGG" id="sbi:8067162"/>
<dbReference type="SUPFAM" id="SSF54001">
    <property type="entry name" value="Cysteine proteinases"/>
    <property type="match status" value="1"/>
</dbReference>
<dbReference type="EMBL" id="AY144442">
    <property type="protein sequence ID" value="AAO16694.1"/>
    <property type="molecule type" value="Genomic_DNA"/>
</dbReference>
<feature type="region of interest" description="Disordered" evidence="2">
    <location>
        <begin position="137"/>
        <end position="173"/>
    </location>
</feature>
<dbReference type="InterPro" id="IPR013201">
    <property type="entry name" value="Prot_inhib_I29"/>
</dbReference>
<dbReference type="SMART" id="SM00645">
    <property type="entry name" value="Pept_C1"/>
    <property type="match status" value="1"/>
</dbReference>
<evidence type="ECO:0000259" key="5">
    <source>
        <dbReference type="SMART" id="SM00848"/>
    </source>
</evidence>
<reference evidence="6" key="2">
    <citation type="submission" date="2002-08" db="EMBL/GenBank/DDBJ databases">
        <title>Sequence and physical map analysis of Rp1 region of maize and sorghum.</title>
        <authorList>
            <person name="Ramakrishna W."/>
            <person name="Emberton J."/>
            <person name="SanMiguel P."/>
            <person name="Ogden M."/>
            <person name="Llaca V."/>
            <person name="Linton E."/>
            <person name="Messing J."/>
            <person name="Bennetzen J.L."/>
        </authorList>
    </citation>
    <scope>NUCLEOTIDE SEQUENCE</scope>
</reference>
<keyword evidence="3" id="KW-0732">Signal</keyword>
<gene>
    <name evidence="6" type="primary">11</name>
</gene>
<feature type="compositionally biased region" description="Acidic residues" evidence="2">
    <location>
        <begin position="137"/>
        <end position="160"/>
    </location>
</feature>
<dbReference type="OrthoDB" id="3789175at2759"/>
<dbReference type="HOGENOM" id="CLU_012184_1_0_1"/>
<reference evidence="6" key="1">
    <citation type="journal article" date="2002" name="Plant Physiol.">
        <title>Comparative sequence analysis of the sorghum Rph region and the maize Rp1 resistance gene complex.</title>
        <authorList>
            <person name="Ramakrishna W."/>
            <person name="Emberton J."/>
            <person name="SanMiguel P."/>
            <person name="Ogden M."/>
            <person name="Llaca V."/>
            <person name="Messing J."/>
            <person name="Bennetzen J.L."/>
        </authorList>
    </citation>
    <scope>NUCLEOTIDE SEQUENCE</scope>
</reference>
<dbReference type="GO" id="GO:0008234">
    <property type="term" value="F:cysteine-type peptidase activity"/>
    <property type="evidence" value="ECO:0007669"/>
    <property type="project" value="InterPro"/>
</dbReference>
<feature type="domain" description="Cathepsin propeptide inhibitor" evidence="5">
    <location>
        <begin position="66"/>
        <end position="122"/>
    </location>
</feature>
<dbReference type="SMART" id="SM00848">
    <property type="entry name" value="Inhibitor_I29"/>
    <property type="match status" value="1"/>
</dbReference>
<dbReference type="InterPro" id="IPR013128">
    <property type="entry name" value="Peptidase_C1A"/>
</dbReference>
<evidence type="ECO:0000256" key="1">
    <source>
        <dbReference type="ARBA" id="ARBA00008455"/>
    </source>
</evidence>
<dbReference type="InterPro" id="IPR025661">
    <property type="entry name" value="Pept_asp_AS"/>
</dbReference>
<feature type="signal peptide" evidence="3">
    <location>
        <begin position="1"/>
        <end position="33"/>
    </location>
</feature>
<dbReference type="Pfam" id="PF00112">
    <property type="entry name" value="Peptidase_C1"/>
    <property type="match status" value="1"/>
</dbReference>
<dbReference type="Gene3D" id="1.10.287.2250">
    <property type="match status" value="1"/>
</dbReference>
<evidence type="ECO:0000256" key="3">
    <source>
        <dbReference type="SAM" id="SignalP"/>
    </source>
</evidence>
<evidence type="ECO:0000256" key="2">
    <source>
        <dbReference type="SAM" id="MobiDB-lite"/>
    </source>
</evidence>
<feature type="domain" description="Peptidase C1A papain C-terminal" evidence="4">
    <location>
        <begin position="157"/>
        <end position="341"/>
    </location>
</feature>
<comment type="similarity">
    <text evidence="1">Belongs to the peptidase C1 family.</text>
</comment>
<sequence length="358" mass="38553">MATTCSLLPMNNNSLPCLLVVVLLAVSLGAGSCSPTTVQLVGGGGGYVDDSSSFDSATDDQMMERFQRWKVEYNRSYATASEERHRFQVYAGNMRYILARNGEDPSYELGETEYTDLTTDEFMAMYTTATLALDDGFDDDGDSNDGGDGDDDSDGDDGGDFDTVSGGHGGHGRRCVRRCVRRCIITGKRGVVGLGHRKRCVRRCRRRCYPVVKETITTGSGKTTVHGGGVFVNDEAALMNAVVAGRQQQEQPVVAVVAIRAGHPDFHHFRGQGVYRGRCGSRFNHAVAVVGYGEDAATGEKYWIVKNSWGTKWGDGGYIKLKRQQVPAAAGSPAAAAAGGYCGLAVRVRPPFVPTMTM</sequence>